<feature type="region of interest" description="Disordered" evidence="1">
    <location>
        <begin position="55"/>
        <end position="123"/>
    </location>
</feature>
<reference evidence="2" key="1">
    <citation type="journal article" date="2020" name="Stud. Mycol.">
        <title>101 Dothideomycetes genomes: a test case for predicting lifestyles and emergence of pathogens.</title>
        <authorList>
            <person name="Haridas S."/>
            <person name="Albert R."/>
            <person name="Binder M."/>
            <person name="Bloem J."/>
            <person name="Labutti K."/>
            <person name="Salamov A."/>
            <person name="Andreopoulos B."/>
            <person name="Baker S."/>
            <person name="Barry K."/>
            <person name="Bills G."/>
            <person name="Bluhm B."/>
            <person name="Cannon C."/>
            <person name="Castanera R."/>
            <person name="Culley D."/>
            <person name="Daum C."/>
            <person name="Ezra D."/>
            <person name="Gonzalez J."/>
            <person name="Henrissat B."/>
            <person name="Kuo A."/>
            <person name="Liang C."/>
            <person name="Lipzen A."/>
            <person name="Lutzoni F."/>
            <person name="Magnuson J."/>
            <person name="Mondo S."/>
            <person name="Nolan M."/>
            <person name="Ohm R."/>
            <person name="Pangilinan J."/>
            <person name="Park H.-J."/>
            <person name="Ramirez L."/>
            <person name="Alfaro M."/>
            <person name="Sun H."/>
            <person name="Tritt A."/>
            <person name="Yoshinaga Y."/>
            <person name="Zwiers L.-H."/>
            <person name="Turgeon B."/>
            <person name="Goodwin S."/>
            <person name="Spatafora J."/>
            <person name="Crous P."/>
            <person name="Grigoriev I."/>
        </authorList>
    </citation>
    <scope>NUCLEOTIDE SEQUENCE</scope>
    <source>
        <strain evidence="2">CBS 122367</strain>
    </source>
</reference>
<dbReference type="OrthoDB" id="190201at2759"/>
<evidence type="ECO:0000256" key="1">
    <source>
        <dbReference type="SAM" id="MobiDB-lite"/>
    </source>
</evidence>
<organism evidence="2 3">
    <name type="scientific">Lentithecium fluviatile CBS 122367</name>
    <dbReference type="NCBI Taxonomy" id="1168545"/>
    <lineage>
        <taxon>Eukaryota</taxon>
        <taxon>Fungi</taxon>
        <taxon>Dikarya</taxon>
        <taxon>Ascomycota</taxon>
        <taxon>Pezizomycotina</taxon>
        <taxon>Dothideomycetes</taxon>
        <taxon>Pleosporomycetidae</taxon>
        <taxon>Pleosporales</taxon>
        <taxon>Massarineae</taxon>
        <taxon>Lentitheciaceae</taxon>
        <taxon>Lentithecium</taxon>
    </lineage>
</organism>
<proteinExistence type="predicted"/>
<gene>
    <name evidence="2" type="ORF">K458DRAFT_356559</name>
</gene>
<evidence type="ECO:0000313" key="3">
    <source>
        <dbReference type="Proteomes" id="UP000799291"/>
    </source>
</evidence>
<protein>
    <submittedName>
        <fullName evidence="2">Uncharacterized protein</fullName>
    </submittedName>
</protein>
<accession>A0A6G1JII3</accession>
<feature type="compositionally biased region" description="Polar residues" evidence="1">
    <location>
        <begin position="79"/>
        <end position="98"/>
    </location>
</feature>
<dbReference type="Proteomes" id="UP000799291">
    <property type="component" value="Unassembled WGS sequence"/>
</dbReference>
<name>A0A6G1JII3_9PLEO</name>
<dbReference type="AlphaFoldDB" id="A0A6G1JII3"/>
<evidence type="ECO:0000313" key="2">
    <source>
        <dbReference type="EMBL" id="KAF2690051.1"/>
    </source>
</evidence>
<sequence length="349" mass="38497">MNFDQASEIDFDRSSIDTKQSKASILYNILPAIVQNRIPAIPSIRRTISQIQGRTVPDKSDLEVTEVVHPTSPPPGYSTRPSSAVSSNGNISNRSSVAFSDAETTVHEEYSERPESAYSTPPAFSVSETRTGINWKYANQGVSLSTQAYAESHALARKDDETSTFLTRQLYIHGLTYLLRGLPSDLTPEETLSLQAAIPHSLALIHNEPCAHTVVPFMQEGIVAQGAPQDSSLLHRITAILVFQTFVLIRFLLPYIKVFIGHAYRFEREHKVTQRLVNNGIMTADALRRTSLQLSRTICQMNDGKVGKALNDLTLWWIGGLTGGLQQGIREGVMMMSNDRGNGALEGID</sequence>
<dbReference type="EMBL" id="MU005571">
    <property type="protein sequence ID" value="KAF2690051.1"/>
    <property type="molecule type" value="Genomic_DNA"/>
</dbReference>
<keyword evidence="3" id="KW-1185">Reference proteome</keyword>
<feature type="compositionally biased region" description="Basic and acidic residues" evidence="1">
    <location>
        <begin position="104"/>
        <end position="115"/>
    </location>
</feature>